<feature type="compositionally biased region" description="Basic and acidic residues" evidence="1">
    <location>
        <begin position="127"/>
        <end position="154"/>
    </location>
</feature>
<protein>
    <submittedName>
        <fullName evidence="2">Uncharacterized protein</fullName>
    </submittedName>
</protein>
<gene>
    <name evidence="2" type="ORF">DAEQUDRAFT_351861</name>
</gene>
<feature type="compositionally biased region" description="Polar residues" evidence="1">
    <location>
        <begin position="155"/>
        <end position="171"/>
    </location>
</feature>
<dbReference type="AlphaFoldDB" id="A0A165TP33"/>
<sequence length="220" mass="23994">MPTQITTGVAYIKSTTALLLELETEVATARAMQPSRSMTLRPQREATARDSDRLGRDVEHRNVPIKFRRYIRARPESAAPADERVRPQLIATSAVPSSGSGDSATVRSQQAETVADAGEPVAGHTKVSRESRDGIDDAPHRAEAGSHSWPRTDDTQTLGNRPTGEKNQPTRRSARLVEKAKSAAIVSHTTTKRTTDTEGKLAGYHHCRASELMSCSRRVS</sequence>
<accession>A0A165TP33</accession>
<proteinExistence type="predicted"/>
<feature type="compositionally biased region" description="Polar residues" evidence="1">
    <location>
        <begin position="92"/>
        <end position="112"/>
    </location>
</feature>
<feature type="region of interest" description="Disordered" evidence="1">
    <location>
        <begin position="30"/>
        <end position="53"/>
    </location>
</feature>
<evidence type="ECO:0000313" key="2">
    <source>
        <dbReference type="EMBL" id="KZT73732.1"/>
    </source>
</evidence>
<organism evidence="2 3">
    <name type="scientific">Daedalea quercina L-15889</name>
    <dbReference type="NCBI Taxonomy" id="1314783"/>
    <lineage>
        <taxon>Eukaryota</taxon>
        <taxon>Fungi</taxon>
        <taxon>Dikarya</taxon>
        <taxon>Basidiomycota</taxon>
        <taxon>Agaricomycotina</taxon>
        <taxon>Agaricomycetes</taxon>
        <taxon>Polyporales</taxon>
        <taxon>Fomitopsis</taxon>
    </lineage>
</organism>
<evidence type="ECO:0000313" key="3">
    <source>
        <dbReference type="Proteomes" id="UP000076727"/>
    </source>
</evidence>
<name>A0A165TP33_9APHY</name>
<feature type="compositionally biased region" description="Basic and acidic residues" evidence="1">
    <location>
        <begin position="42"/>
        <end position="53"/>
    </location>
</feature>
<dbReference type="Proteomes" id="UP000076727">
    <property type="component" value="Unassembled WGS sequence"/>
</dbReference>
<reference evidence="2 3" key="1">
    <citation type="journal article" date="2016" name="Mol. Biol. Evol.">
        <title>Comparative Genomics of Early-Diverging Mushroom-Forming Fungi Provides Insights into the Origins of Lignocellulose Decay Capabilities.</title>
        <authorList>
            <person name="Nagy L.G."/>
            <person name="Riley R."/>
            <person name="Tritt A."/>
            <person name="Adam C."/>
            <person name="Daum C."/>
            <person name="Floudas D."/>
            <person name="Sun H."/>
            <person name="Yadav J.S."/>
            <person name="Pangilinan J."/>
            <person name="Larsson K.H."/>
            <person name="Matsuura K."/>
            <person name="Barry K."/>
            <person name="Labutti K."/>
            <person name="Kuo R."/>
            <person name="Ohm R.A."/>
            <person name="Bhattacharya S.S."/>
            <person name="Shirouzu T."/>
            <person name="Yoshinaga Y."/>
            <person name="Martin F.M."/>
            <person name="Grigoriev I.V."/>
            <person name="Hibbett D.S."/>
        </authorList>
    </citation>
    <scope>NUCLEOTIDE SEQUENCE [LARGE SCALE GENOMIC DNA]</scope>
    <source>
        <strain evidence="2 3">L-15889</strain>
    </source>
</reference>
<dbReference type="EMBL" id="KV429035">
    <property type="protein sequence ID" value="KZT73732.1"/>
    <property type="molecule type" value="Genomic_DNA"/>
</dbReference>
<evidence type="ECO:0000256" key="1">
    <source>
        <dbReference type="SAM" id="MobiDB-lite"/>
    </source>
</evidence>
<keyword evidence="3" id="KW-1185">Reference proteome</keyword>
<feature type="region of interest" description="Disordered" evidence="1">
    <location>
        <begin position="92"/>
        <end position="198"/>
    </location>
</feature>